<dbReference type="SUPFAM" id="SSF54236">
    <property type="entry name" value="Ubiquitin-like"/>
    <property type="match status" value="2"/>
</dbReference>
<dbReference type="RefSeq" id="XP_001319567.1">
    <property type="nucleotide sequence ID" value="XM_001319532.1"/>
</dbReference>
<dbReference type="PROSITE" id="PS50053">
    <property type="entry name" value="UBIQUITIN_2"/>
    <property type="match status" value="2"/>
</dbReference>
<dbReference type="STRING" id="5722.A2EJ41"/>
<dbReference type="KEGG" id="tva:4765232"/>
<organism evidence="2 3">
    <name type="scientific">Trichomonas vaginalis (strain ATCC PRA-98 / G3)</name>
    <dbReference type="NCBI Taxonomy" id="412133"/>
    <lineage>
        <taxon>Eukaryota</taxon>
        <taxon>Metamonada</taxon>
        <taxon>Parabasalia</taxon>
        <taxon>Trichomonadida</taxon>
        <taxon>Trichomonadidae</taxon>
        <taxon>Trichomonas</taxon>
    </lineage>
</organism>
<dbReference type="InterPro" id="IPR029071">
    <property type="entry name" value="Ubiquitin-like_domsf"/>
</dbReference>
<dbReference type="VEuPathDB" id="TrichDB:TVAGG3_0609910"/>
<dbReference type="AlphaFoldDB" id="A2EJ41"/>
<dbReference type="PANTHER" id="PTHR10677">
    <property type="entry name" value="UBIQUILIN"/>
    <property type="match status" value="1"/>
</dbReference>
<sequence>MHNEEEDINEEDFIKNTNKYIDNECFLKRLKAYQVCKLLDKITLTSSQYSTLFFNLSKYFGKIDLLMILSHAHTTEFKNKSDAKEVSDTISSVLGINTLQSLFSYFKEISDDIKIEVNIRKSSSDHIPISISLDSTILDLKQQIKAKLSVDPDRQILFYNDTLLENENSLNFYRLHNGATLDLLRLDNFPSLTPSQSGDNSLPRVSLEIRVNRESTTIPNIDLSIRGIELKYIIQQTKGISVSQQRLIFDGTYIDNGSSLMSHDIQNGSIIYVVDST</sequence>
<dbReference type="SMR" id="A2EJ41"/>
<dbReference type="EMBL" id="DS113402">
    <property type="protein sequence ID" value="EAY07344.1"/>
    <property type="molecule type" value="Genomic_DNA"/>
</dbReference>
<reference evidence="2" key="1">
    <citation type="submission" date="2006-10" db="EMBL/GenBank/DDBJ databases">
        <authorList>
            <person name="Amadeo P."/>
            <person name="Zhao Q."/>
            <person name="Wortman J."/>
            <person name="Fraser-Liggett C."/>
            <person name="Carlton J."/>
        </authorList>
    </citation>
    <scope>NUCLEOTIDE SEQUENCE</scope>
    <source>
        <strain evidence="2">G3</strain>
    </source>
</reference>
<dbReference type="Pfam" id="PF00240">
    <property type="entry name" value="ubiquitin"/>
    <property type="match status" value="2"/>
</dbReference>
<dbReference type="SMART" id="SM00213">
    <property type="entry name" value="UBQ"/>
    <property type="match status" value="2"/>
</dbReference>
<evidence type="ECO:0000313" key="2">
    <source>
        <dbReference type="EMBL" id="EAY07344.1"/>
    </source>
</evidence>
<dbReference type="PANTHER" id="PTHR10677:SF3">
    <property type="entry name" value="FI07626P-RELATED"/>
    <property type="match status" value="1"/>
</dbReference>
<protein>
    <submittedName>
        <fullName evidence="2">Ubiquitin family protein</fullName>
    </submittedName>
</protein>
<accession>A2EJ41</accession>
<evidence type="ECO:0000313" key="3">
    <source>
        <dbReference type="Proteomes" id="UP000001542"/>
    </source>
</evidence>
<dbReference type="FunFam" id="3.10.20.90:FF:000679">
    <property type="entry name" value="Ubiquitin family protein"/>
    <property type="match status" value="1"/>
</dbReference>
<feature type="domain" description="Ubiquitin-like" evidence="1">
    <location>
        <begin position="205"/>
        <end position="277"/>
    </location>
</feature>
<dbReference type="InterPro" id="IPR000626">
    <property type="entry name" value="Ubiquitin-like_dom"/>
</dbReference>
<name>A2EJ41_TRIV3</name>
<dbReference type="VEuPathDB" id="TrichDB:TVAG_139740"/>
<dbReference type="OrthoDB" id="1885901at2759"/>
<keyword evidence="3" id="KW-1185">Reference proteome</keyword>
<gene>
    <name evidence="2" type="ORF">TVAG_139740</name>
</gene>
<feature type="domain" description="Ubiquitin-like" evidence="1">
    <location>
        <begin position="115"/>
        <end position="184"/>
    </location>
</feature>
<dbReference type="InterPro" id="IPR015496">
    <property type="entry name" value="Ubiquilin"/>
</dbReference>
<dbReference type="InParanoid" id="A2EJ41"/>
<reference evidence="2" key="2">
    <citation type="journal article" date="2007" name="Science">
        <title>Draft genome sequence of the sexually transmitted pathogen Trichomonas vaginalis.</title>
        <authorList>
            <person name="Carlton J.M."/>
            <person name="Hirt R.P."/>
            <person name="Silva J.C."/>
            <person name="Delcher A.L."/>
            <person name="Schatz M."/>
            <person name="Zhao Q."/>
            <person name="Wortman J.R."/>
            <person name="Bidwell S.L."/>
            <person name="Alsmark U.C.M."/>
            <person name="Besteiro S."/>
            <person name="Sicheritz-Ponten T."/>
            <person name="Noel C.J."/>
            <person name="Dacks J.B."/>
            <person name="Foster P.G."/>
            <person name="Simillion C."/>
            <person name="Van de Peer Y."/>
            <person name="Miranda-Saavedra D."/>
            <person name="Barton G.J."/>
            <person name="Westrop G.D."/>
            <person name="Mueller S."/>
            <person name="Dessi D."/>
            <person name="Fiori P.L."/>
            <person name="Ren Q."/>
            <person name="Paulsen I."/>
            <person name="Zhang H."/>
            <person name="Bastida-Corcuera F.D."/>
            <person name="Simoes-Barbosa A."/>
            <person name="Brown M.T."/>
            <person name="Hayes R.D."/>
            <person name="Mukherjee M."/>
            <person name="Okumura C.Y."/>
            <person name="Schneider R."/>
            <person name="Smith A.J."/>
            <person name="Vanacova S."/>
            <person name="Villalvazo M."/>
            <person name="Haas B.J."/>
            <person name="Pertea M."/>
            <person name="Feldblyum T.V."/>
            <person name="Utterback T.R."/>
            <person name="Shu C.L."/>
            <person name="Osoegawa K."/>
            <person name="de Jong P.J."/>
            <person name="Hrdy I."/>
            <person name="Horvathova L."/>
            <person name="Zubacova Z."/>
            <person name="Dolezal P."/>
            <person name="Malik S.B."/>
            <person name="Logsdon J.M. Jr."/>
            <person name="Henze K."/>
            <person name="Gupta A."/>
            <person name="Wang C.C."/>
            <person name="Dunne R.L."/>
            <person name="Upcroft J.A."/>
            <person name="Upcroft P."/>
            <person name="White O."/>
            <person name="Salzberg S.L."/>
            <person name="Tang P."/>
            <person name="Chiu C.-H."/>
            <person name="Lee Y.-S."/>
            <person name="Embley T.M."/>
            <person name="Coombs G.H."/>
            <person name="Mottram J.C."/>
            <person name="Tachezy J."/>
            <person name="Fraser-Liggett C.M."/>
            <person name="Johnson P.J."/>
        </authorList>
    </citation>
    <scope>NUCLEOTIDE SEQUENCE [LARGE SCALE GENOMIC DNA]</scope>
    <source>
        <strain evidence="2">G3</strain>
    </source>
</reference>
<proteinExistence type="predicted"/>
<dbReference type="Gene3D" id="3.10.20.90">
    <property type="entry name" value="Phosphatidylinositol 3-kinase Catalytic Subunit, Chain A, domain 1"/>
    <property type="match status" value="2"/>
</dbReference>
<dbReference type="Proteomes" id="UP000001542">
    <property type="component" value="Unassembled WGS sequence"/>
</dbReference>
<dbReference type="CDD" id="cd17039">
    <property type="entry name" value="Ubl_ubiquitin_like"/>
    <property type="match status" value="2"/>
</dbReference>
<evidence type="ECO:0000259" key="1">
    <source>
        <dbReference type="PROSITE" id="PS50053"/>
    </source>
</evidence>